<reference evidence="5" key="1">
    <citation type="journal article" date="2014" name="Genome Announc.">
        <title>Genome sequence and annotation of Acremonium chrysogenum, producer of the beta-lactam antibiotic cephalosporin C.</title>
        <authorList>
            <person name="Terfehr D."/>
            <person name="Dahlmann T.A."/>
            <person name="Specht T."/>
            <person name="Zadra I."/>
            <person name="Kuernsteiner H."/>
            <person name="Kueck U."/>
        </authorList>
    </citation>
    <scope>NUCLEOTIDE SEQUENCE [LARGE SCALE GENOMIC DNA]</scope>
    <source>
        <strain evidence="5">ATCC 11550 / CBS 779.69 / DSM 880 / IAM 14645 / JCM 23072 / IMI 49137</strain>
    </source>
</reference>
<feature type="signal peptide" evidence="3">
    <location>
        <begin position="1"/>
        <end position="22"/>
    </location>
</feature>
<keyword evidence="1" id="KW-0378">Hydrolase</keyword>
<dbReference type="Pfam" id="PF01083">
    <property type="entry name" value="Cutinase"/>
    <property type="match status" value="1"/>
</dbReference>
<feature type="chain" id="PRO_5001815076" evidence="3">
    <location>
        <begin position="23"/>
        <end position="291"/>
    </location>
</feature>
<dbReference type="InterPro" id="IPR000675">
    <property type="entry name" value="Cutinase/axe"/>
</dbReference>
<evidence type="ECO:0000313" key="4">
    <source>
        <dbReference type="EMBL" id="KFH41837.1"/>
    </source>
</evidence>
<gene>
    <name evidence="4" type="ORF">ACRE_074640</name>
</gene>
<dbReference type="OrthoDB" id="6020543at2759"/>
<evidence type="ECO:0000256" key="3">
    <source>
        <dbReference type="SAM" id="SignalP"/>
    </source>
</evidence>
<protein>
    <submittedName>
        <fullName evidence="4">Acetylxylan esterase-like protein</fullName>
    </submittedName>
</protein>
<name>A0A086SXK5_HAPC1</name>
<evidence type="ECO:0000313" key="5">
    <source>
        <dbReference type="Proteomes" id="UP000029964"/>
    </source>
</evidence>
<keyword evidence="5" id="KW-1185">Reference proteome</keyword>
<accession>A0A086SXK5</accession>
<keyword evidence="2" id="KW-1015">Disulfide bond</keyword>
<dbReference type="EMBL" id="JPKY01000113">
    <property type="protein sequence ID" value="KFH41837.1"/>
    <property type="molecule type" value="Genomic_DNA"/>
</dbReference>
<evidence type="ECO:0000256" key="1">
    <source>
        <dbReference type="ARBA" id="ARBA00022801"/>
    </source>
</evidence>
<dbReference type="STRING" id="857340.A0A086SXK5"/>
<dbReference type="SMART" id="SM01110">
    <property type="entry name" value="Cutinase"/>
    <property type="match status" value="1"/>
</dbReference>
<sequence>MLNRRVAAAVASLLAGASAASAANSTIECPDGLQMIIARGTGEDEGPGVTGAIGLQIAKLIEGSAVHAIDYPASFDQPSYFVSVSNGTAAVRETLTAYTKACPDTKLALFGYSQGAQITSNTICGMPDVWAAMAVMGAGSRNAVDILSIGDAVDEEYTKNIVSVVLFGDPTHQSDAPYNHGTGIDSGVFYRADHKACDALGKRIRSYCDTGDPYCDVASPTNLTTHGVYVETYHEEVIKYVVDQYTKIQGGIADASEDGPSPTQPPDSAGAISFGAISGVLVAVALAVGTL</sequence>
<dbReference type="GO" id="GO:0052689">
    <property type="term" value="F:carboxylic ester hydrolase activity"/>
    <property type="evidence" value="ECO:0007669"/>
    <property type="project" value="UniProtKB-ARBA"/>
</dbReference>
<dbReference type="SUPFAM" id="SSF53474">
    <property type="entry name" value="alpha/beta-Hydrolases"/>
    <property type="match status" value="1"/>
</dbReference>
<dbReference type="AlphaFoldDB" id="A0A086SXK5"/>
<dbReference type="InterPro" id="IPR029058">
    <property type="entry name" value="AB_hydrolase_fold"/>
</dbReference>
<dbReference type="HOGENOM" id="CLU_040058_4_0_1"/>
<organism evidence="4 5">
    <name type="scientific">Hapsidospora chrysogenum (strain ATCC 11550 / CBS 779.69 / DSM 880 / IAM 14645 / JCM 23072 / IMI 49137)</name>
    <name type="common">Acremonium chrysogenum</name>
    <dbReference type="NCBI Taxonomy" id="857340"/>
    <lineage>
        <taxon>Eukaryota</taxon>
        <taxon>Fungi</taxon>
        <taxon>Dikarya</taxon>
        <taxon>Ascomycota</taxon>
        <taxon>Pezizomycotina</taxon>
        <taxon>Sordariomycetes</taxon>
        <taxon>Hypocreomycetidae</taxon>
        <taxon>Hypocreales</taxon>
        <taxon>Bionectriaceae</taxon>
        <taxon>Hapsidospora</taxon>
    </lineage>
</organism>
<dbReference type="Proteomes" id="UP000029964">
    <property type="component" value="Unassembled WGS sequence"/>
</dbReference>
<evidence type="ECO:0000256" key="2">
    <source>
        <dbReference type="ARBA" id="ARBA00023157"/>
    </source>
</evidence>
<keyword evidence="3" id="KW-0732">Signal</keyword>
<dbReference type="PANTHER" id="PTHR33630">
    <property type="entry name" value="CUTINASE RV1984C-RELATED-RELATED"/>
    <property type="match status" value="1"/>
</dbReference>
<dbReference type="Gene3D" id="3.40.50.1820">
    <property type="entry name" value="alpha/beta hydrolase"/>
    <property type="match status" value="1"/>
</dbReference>
<comment type="caution">
    <text evidence="4">The sequence shown here is derived from an EMBL/GenBank/DDBJ whole genome shotgun (WGS) entry which is preliminary data.</text>
</comment>
<proteinExistence type="predicted"/>
<dbReference type="PANTHER" id="PTHR33630:SF9">
    <property type="entry name" value="CUTINASE 4"/>
    <property type="match status" value="1"/>
</dbReference>